<comment type="caution">
    <text evidence="1">The sequence shown here is derived from an EMBL/GenBank/DDBJ whole genome shotgun (WGS) entry which is preliminary data.</text>
</comment>
<dbReference type="Proteomes" id="UP000561681">
    <property type="component" value="Unassembled WGS sequence"/>
</dbReference>
<gene>
    <name evidence="1" type="ORF">HNP37_003017</name>
</gene>
<keyword evidence="2" id="KW-1185">Reference proteome</keyword>
<evidence type="ECO:0000313" key="2">
    <source>
        <dbReference type="Proteomes" id="UP000561681"/>
    </source>
</evidence>
<evidence type="ECO:0000313" key="1">
    <source>
        <dbReference type="EMBL" id="MBB4802942.1"/>
    </source>
</evidence>
<sequence>MKIRPTTNHSSWKIDYNHFSSKKIEDFLSPRDETCSMAYFDMPNST</sequence>
<proteinExistence type="predicted"/>
<dbReference type="EMBL" id="JACHLD010000004">
    <property type="protein sequence ID" value="MBB4802942.1"/>
    <property type="molecule type" value="Genomic_DNA"/>
</dbReference>
<accession>A0A7W7IYM6</accession>
<name>A0A7W7IYM6_9FLAO</name>
<protein>
    <submittedName>
        <fullName evidence="1">Uncharacterized protein</fullName>
    </submittedName>
</protein>
<dbReference type="AlphaFoldDB" id="A0A7W7IYM6"/>
<organism evidence="1 2">
    <name type="scientific">Flavobacterium nitrogenifigens</name>
    <dbReference type="NCBI Taxonomy" id="1617283"/>
    <lineage>
        <taxon>Bacteria</taxon>
        <taxon>Pseudomonadati</taxon>
        <taxon>Bacteroidota</taxon>
        <taxon>Flavobacteriia</taxon>
        <taxon>Flavobacteriales</taxon>
        <taxon>Flavobacteriaceae</taxon>
        <taxon>Flavobacterium</taxon>
    </lineage>
</organism>
<reference evidence="1 2" key="1">
    <citation type="submission" date="2020-08" db="EMBL/GenBank/DDBJ databases">
        <title>Functional genomics of gut bacteria from endangered species of beetles.</title>
        <authorList>
            <person name="Carlos-Shanley C."/>
        </authorList>
    </citation>
    <scope>NUCLEOTIDE SEQUENCE [LARGE SCALE GENOMIC DNA]</scope>
    <source>
        <strain evidence="1 2">S00142</strain>
    </source>
</reference>